<feature type="transmembrane region" description="Helical" evidence="1">
    <location>
        <begin position="114"/>
        <end position="133"/>
    </location>
</feature>
<proteinExistence type="predicted"/>
<protein>
    <submittedName>
        <fullName evidence="2">DUF4153 domain-containing protein</fullName>
    </submittedName>
</protein>
<evidence type="ECO:0000256" key="1">
    <source>
        <dbReference type="SAM" id="Phobius"/>
    </source>
</evidence>
<gene>
    <name evidence="2" type="ORF">H9625_11155</name>
</gene>
<organism evidence="2 3">
    <name type="scientific">Phocaeicola intestinalis</name>
    <dbReference type="NCBI Taxonomy" id="2762212"/>
    <lineage>
        <taxon>Bacteria</taxon>
        <taxon>Pseudomonadati</taxon>
        <taxon>Bacteroidota</taxon>
        <taxon>Bacteroidia</taxon>
        <taxon>Bacteroidales</taxon>
        <taxon>Bacteroidaceae</taxon>
        <taxon>Phocaeicola</taxon>
    </lineage>
</organism>
<feature type="transmembrane region" description="Helical" evidence="1">
    <location>
        <begin position="187"/>
        <end position="207"/>
    </location>
</feature>
<dbReference type="InterPro" id="IPR025291">
    <property type="entry name" value="DUF4153"/>
</dbReference>
<comment type="caution">
    <text evidence="2">The sequence shown here is derived from an EMBL/GenBank/DDBJ whole genome shotgun (WGS) entry which is preliminary data.</text>
</comment>
<feature type="transmembrane region" description="Helical" evidence="1">
    <location>
        <begin position="351"/>
        <end position="372"/>
    </location>
</feature>
<keyword evidence="1" id="KW-0812">Transmembrane</keyword>
<feature type="transmembrane region" description="Helical" evidence="1">
    <location>
        <begin position="326"/>
        <end position="344"/>
    </location>
</feature>
<dbReference type="EMBL" id="JACSPP010000035">
    <property type="protein sequence ID" value="MBD8040981.1"/>
    <property type="molecule type" value="Genomic_DNA"/>
</dbReference>
<feature type="transmembrane region" description="Helical" evidence="1">
    <location>
        <begin position="84"/>
        <end position="102"/>
    </location>
</feature>
<keyword evidence="1" id="KW-1133">Transmembrane helix</keyword>
<evidence type="ECO:0000313" key="3">
    <source>
        <dbReference type="Proteomes" id="UP000620874"/>
    </source>
</evidence>
<evidence type="ECO:0000313" key="2">
    <source>
        <dbReference type="EMBL" id="MBD8040981.1"/>
    </source>
</evidence>
<feature type="transmembrane region" description="Helical" evidence="1">
    <location>
        <begin position="21"/>
        <end position="40"/>
    </location>
</feature>
<sequence>MNRQWLRQALQTMGGTFQTTLKRFPVTVVFVLALTLYLFHLISIEAKGDEKLFWVTGYYLSTGTLLSLTLHLWCEEVKRNSRKWMIQITMHALLIADTWFLYSLSPERSLTEIGIAHAAALFALGLSVFFLSFTQAKNDIPSWNFATSSIGALATSLVIGSIMSGGISLLILSLHTLFGIDVSYKCYLYILTLCNVCLALFLFLGLLPQGKEKHNDRPLPNAFLNSIIHYLFLPLEIGYMIVLYIYAGSILANWELPIGWVSWLVTIMMGGCIIIEFGLYPARMEKEKRTDRLIARWLPILALPLLILMTVSIGRRLQDYGITINRLYLLTFNLWCYLVCIGLLTNRARRISWIPISFACIFLLVSILPVNYASITRNKIHKDIETSLKQATTHPLPLSKDIYETCLKEMPHAQAANLNNRIRYMRDWFGWESLQDLVASNISLYTLPETEPESHSYRGQTSSPVSVNIPQGYNKLTAIEQQISGTDNALPETWWKNGTLPVLIEGTNDTLYFDLSILKELNQYETEPMPPTVLRCSSPEKSFILTRFSLNYSEQEPEDTYLSFNGYLFTK</sequence>
<feature type="transmembrane region" description="Helical" evidence="1">
    <location>
        <begin position="52"/>
        <end position="72"/>
    </location>
</feature>
<dbReference type="Proteomes" id="UP000620874">
    <property type="component" value="Unassembled WGS sequence"/>
</dbReference>
<feature type="transmembrane region" description="Helical" evidence="1">
    <location>
        <begin position="258"/>
        <end position="282"/>
    </location>
</feature>
<feature type="transmembrane region" description="Helical" evidence="1">
    <location>
        <begin position="294"/>
        <end position="314"/>
    </location>
</feature>
<dbReference type="Pfam" id="PF13687">
    <property type="entry name" value="DUF4153"/>
    <property type="match status" value="1"/>
</dbReference>
<name>A0ABR8Y9U0_9BACT</name>
<accession>A0ABR8Y9U0</accession>
<keyword evidence="1" id="KW-0472">Membrane</keyword>
<feature type="transmembrane region" description="Helical" evidence="1">
    <location>
        <begin position="145"/>
        <end position="175"/>
    </location>
</feature>
<reference evidence="2 3" key="1">
    <citation type="submission" date="2020-08" db="EMBL/GenBank/DDBJ databases">
        <title>A Genomic Blueprint of the Chicken Gut Microbiome.</title>
        <authorList>
            <person name="Gilroy R."/>
            <person name="Ravi A."/>
            <person name="Getino M."/>
            <person name="Pursley I."/>
            <person name="Horton D.L."/>
            <person name="Alikhan N.-F."/>
            <person name="Baker D."/>
            <person name="Gharbi K."/>
            <person name="Hall N."/>
            <person name="Watson M."/>
            <person name="Adriaenssens E.M."/>
            <person name="Foster-Nyarko E."/>
            <person name="Jarju S."/>
            <person name="Secka A."/>
            <person name="Antonio M."/>
            <person name="Oren A."/>
            <person name="Chaudhuri R."/>
            <person name="La Ragione R.M."/>
            <person name="Hildebrand F."/>
            <person name="Pallen M.J."/>
        </authorList>
    </citation>
    <scope>NUCLEOTIDE SEQUENCE [LARGE SCALE GENOMIC DNA]</scope>
    <source>
        <strain evidence="2 3">Sa1CVN1</strain>
    </source>
</reference>
<feature type="transmembrane region" description="Helical" evidence="1">
    <location>
        <begin position="227"/>
        <end position="246"/>
    </location>
</feature>
<keyword evidence="3" id="KW-1185">Reference proteome</keyword>